<evidence type="ECO:0000256" key="2">
    <source>
        <dbReference type="ARBA" id="ARBA00022448"/>
    </source>
</evidence>
<evidence type="ECO:0000313" key="15">
    <source>
        <dbReference type="EMBL" id="MEO1772176.1"/>
    </source>
</evidence>
<accession>A0ABV0EU52</accession>
<evidence type="ECO:0000259" key="13">
    <source>
        <dbReference type="PROSITE" id="PS51099"/>
    </source>
</evidence>
<name>A0ABV0EU52_9ENTE</name>
<comment type="subcellular location">
    <subcellularLocation>
        <location evidence="1">Cytoplasm</location>
    </subcellularLocation>
</comment>
<feature type="domain" description="PTS EIIB type-2" evidence="13">
    <location>
        <begin position="394"/>
        <end position="481"/>
    </location>
</feature>
<keyword evidence="2" id="KW-0813">Transport</keyword>
<keyword evidence="16" id="KW-1185">Reference proteome</keyword>
<evidence type="ECO:0000256" key="7">
    <source>
        <dbReference type="ARBA" id="ARBA00022777"/>
    </source>
</evidence>
<reference evidence="15 16" key="1">
    <citation type="submission" date="2021-03" db="EMBL/GenBank/DDBJ databases">
        <authorList>
            <person name="Gilmore M.S."/>
            <person name="Schwartzman J."/>
            <person name="Van Tyne D."/>
            <person name="Martin M."/>
            <person name="Earl A.M."/>
            <person name="Manson A.L."/>
            <person name="Straub T."/>
            <person name="Salamzade R."/>
            <person name="Saavedra J."/>
            <person name="Lebreton F."/>
            <person name="Prichula J."/>
            <person name="Schaufler K."/>
            <person name="Gaca A."/>
            <person name="Sgardioli B."/>
            <person name="Wagenaar J."/>
            <person name="Strong T."/>
        </authorList>
    </citation>
    <scope>NUCLEOTIDE SEQUENCE [LARGE SCALE GENOMIC DNA]</scope>
    <source>
        <strain evidence="15 16">665A</strain>
    </source>
</reference>
<dbReference type="PANTHER" id="PTHR36203:SF1">
    <property type="entry name" value="ASCORBATE-SPECIFIC PTS SYSTEM EIIA COMPONENT"/>
    <property type="match status" value="1"/>
</dbReference>
<reference evidence="15 16" key="2">
    <citation type="submission" date="2024-02" db="EMBL/GenBank/DDBJ databases">
        <title>The Genome Sequence of Enterococcus sp. DIV0159.</title>
        <authorList>
            <person name="Earl A."/>
            <person name="Manson A."/>
            <person name="Gilmore M."/>
            <person name="Sanders J."/>
            <person name="Shea T."/>
            <person name="Howe W."/>
            <person name="Livny J."/>
            <person name="Cuomo C."/>
            <person name="Neafsey D."/>
            <person name="Birren B."/>
        </authorList>
    </citation>
    <scope>NUCLEOTIDE SEQUENCE [LARGE SCALE GENOMIC DNA]</scope>
    <source>
        <strain evidence="15 16">665A</strain>
    </source>
</reference>
<evidence type="ECO:0000256" key="5">
    <source>
        <dbReference type="ARBA" id="ARBA00022679"/>
    </source>
</evidence>
<evidence type="ECO:0000256" key="10">
    <source>
        <dbReference type="ARBA" id="ARBA00041175"/>
    </source>
</evidence>
<organism evidence="15 16">
    <name type="scientific">Candidatus Enterococcus ferrettii</name>
    <dbReference type="NCBI Taxonomy" id="2815324"/>
    <lineage>
        <taxon>Bacteria</taxon>
        <taxon>Bacillati</taxon>
        <taxon>Bacillota</taxon>
        <taxon>Bacilli</taxon>
        <taxon>Lactobacillales</taxon>
        <taxon>Enterococcaceae</taxon>
        <taxon>Enterococcus</taxon>
    </lineage>
</organism>
<evidence type="ECO:0000256" key="4">
    <source>
        <dbReference type="ARBA" id="ARBA00022553"/>
    </source>
</evidence>
<evidence type="ECO:0000256" key="1">
    <source>
        <dbReference type="ARBA" id="ARBA00004496"/>
    </source>
</evidence>
<dbReference type="InterPro" id="IPR016152">
    <property type="entry name" value="PTrfase/Anion_transptr"/>
</dbReference>
<dbReference type="InterPro" id="IPR051351">
    <property type="entry name" value="Ascorbate-PTS_EIIA_comp"/>
</dbReference>
<evidence type="ECO:0000259" key="14">
    <source>
        <dbReference type="PROSITE" id="PS51372"/>
    </source>
</evidence>
<proteinExistence type="predicted"/>
<dbReference type="PANTHER" id="PTHR36203">
    <property type="entry name" value="ASCORBATE-SPECIFIC PTS SYSTEM EIIA COMPONENT"/>
    <property type="match status" value="1"/>
</dbReference>
<evidence type="ECO:0000259" key="12">
    <source>
        <dbReference type="PROSITE" id="PS51094"/>
    </source>
</evidence>
<comment type="function">
    <text evidence="9">The phosphoenolpyruvate-dependent sugar phosphotransferase system (sugar PTS), a major carbohydrate active transport system, catalyzes the phosphorylation of incoming sugar substrates concomitantly with their translocation across the cell membrane. The enzyme II UlaABC PTS system is involved in ascorbate transport.</text>
</comment>
<gene>
    <name evidence="15" type="ORF">JZO67_004158</name>
</gene>
<dbReference type="SUPFAM" id="SSF55804">
    <property type="entry name" value="Phoshotransferase/anion transport protein"/>
    <property type="match status" value="1"/>
</dbReference>
<dbReference type="InterPro" id="IPR036388">
    <property type="entry name" value="WH-like_DNA-bd_sf"/>
</dbReference>
<feature type="domain" description="PTS EIIA type-2" evidence="12">
    <location>
        <begin position="524"/>
        <end position="666"/>
    </location>
</feature>
<feature type="domain" description="PRD" evidence="14">
    <location>
        <begin position="281"/>
        <end position="388"/>
    </location>
</feature>
<dbReference type="InterPro" id="IPR011608">
    <property type="entry name" value="PRD"/>
</dbReference>
<protein>
    <recommendedName>
        <fullName evidence="10">Ascorbate-specific PTS system EIIA component</fullName>
    </recommendedName>
    <alternativeName>
        <fullName evidence="11">Ascorbate-specific phosphotransferase enzyme IIA component</fullName>
    </alternativeName>
</protein>
<dbReference type="RefSeq" id="WP_207701918.1">
    <property type="nucleotide sequence ID" value="NZ_JAFREL020000004.1"/>
</dbReference>
<evidence type="ECO:0000256" key="8">
    <source>
        <dbReference type="ARBA" id="ARBA00023159"/>
    </source>
</evidence>
<keyword evidence="8" id="KW-0010">Activator</keyword>
<dbReference type="Pfam" id="PF05043">
    <property type="entry name" value="Mga"/>
    <property type="match status" value="1"/>
</dbReference>
<dbReference type="Gene3D" id="3.40.930.10">
    <property type="entry name" value="Mannitol-specific EII, Chain A"/>
    <property type="match status" value="1"/>
</dbReference>
<keyword evidence="4" id="KW-0597">Phosphoprotein</keyword>
<dbReference type="Proteomes" id="UP000664357">
    <property type="component" value="Unassembled WGS sequence"/>
</dbReference>
<evidence type="ECO:0000313" key="16">
    <source>
        <dbReference type="Proteomes" id="UP000664357"/>
    </source>
</evidence>
<dbReference type="Gene3D" id="3.40.50.2300">
    <property type="match status" value="1"/>
</dbReference>
<dbReference type="SUPFAM" id="SSF63520">
    <property type="entry name" value="PTS-regulatory domain, PRD"/>
    <property type="match status" value="1"/>
</dbReference>
<keyword evidence="3" id="KW-0963">Cytoplasm</keyword>
<dbReference type="Gene3D" id="1.10.1790.10">
    <property type="entry name" value="PRD domain"/>
    <property type="match status" value="1"/>
</dbReference>
<dbReference type="PROSITE" id="PS51372">
    <property type="entry name" value="PRD_2"/>
    <property type="match status" value="1"/>
</dbReference>
<evidence type="ECO:0000256" key="6">
    <source>
        <dbReference type="ARBA" id="ARBA00022683"/>
    </source>
</evidence>
<dbReference type="InterPro" id="IPR007737">
    <property type="entry name" value="Mga_HTH"/>
</dbReference>
<dbReference type="InterPro" id="IPR036634">
    <property type="entry name" value="PRD_sf"/>
</dbReference>
<comment type="caution">
    <text evidence="15">The sequence shown here is derived from an EMBL/GenBank/DDBJ whole genome shotgun (WGS) entry which is preliminary data.</text>
</comment>
<dbReference type="PROSITE" id="PS51099">
    <property type="entry name" value="PTS_EIIB_TYPE_2"/>
    <property type="match status" value="1"/>
</dbReference>
<dbReference type="CDD" id="cd05568">
    <property type="entry name" value="PTS_IIB_bgl_like"/>
    <property type="match status" value="1"/>
</dbReference>
<keyword evidence="5" id="KW-0808">Transferase</keyword>
<dbReference type="EMBL" id="JAFREL020000004">
    <property type="protein sequence ID" value="MEO1772176.1"/>
    <property type="molecule type" value="Genomic_DNA"/>
</dbReference>
<dbReference type="Pfam" id="PF00359">
    <property type="entry name" value="PTS_EIIA_2"/>
    <property type="match status" value="1"/>
</dbReference>
<keyword evidence="6" id="KW-0598">Phosphotransferase system</keyword>
<dbReference type="Pfam" id="PF00874">
    <property type="entry name" value="PRD"/>
    <property type="match status" value="1"/>
</dbReference>
<dbReference type="PROSITE" id="PS51094">
    <property type="entry name" value="PTS_EIIA_TYPE_2"/>
    <property type="match status" value="1"/>
</dbReference>
<evidence type="ECO:0000256" key="11">
    <source>
        <dbReference type="ARBA" id="ARBA00042072"/>
    </source>
</evidence>
<dbReference type="InterPro" id="IPR013011">
    <property type="entry name" value="PTS_EIIB_2"/>
</dbReference>
<evidence type="ECO:0000256" key="3">
    <source>
        <dbReference type="ARBA" id="ARBA00022490"/>
    </source>
</evidence>
<sequence length="672" mass="78022">MKSSQIQIIQECVQQSKISVKDLLSRQVISRCTLKNDVEEINTVLQAKLKLDERKIYVSDQDRNICYKYLKKHNIKILPYYDAENRQQLLFLHMALSELDLNLQELADQLLVSKNTALTDVKRLREALTTQGILINYSRKIGYTIEGPEFSIRNEIVNSLRGLLRKSFSRYLLLETGYTSNSEIVLLKNRLLKIQSQVKMTFTEESLEELPILLSTLIKRAQQQRIKWHFPFEKYDIVNTSEYPTYRNVFRGMPNLNENDKLYMILQILSSTFLQINDELYGSGEVESAINEFVYFLENGCLMHFKDPATLKEKLALHLKPAIFRSLLSVNIRNPLTRVIMEEYSALYMKISEGISMIEKKISCHFSNEEKAFIAMIVISSMKEIVQDQSFKPFTALVLCRSGMSISKLLQENLKELFPNIAFAGTYAVDEISHAEVLPDFIFTTIPIDTEITTFVIPSVLDKQAKQKIQQQVEIAINQDIKKKTKELYGLLDDLFPDGNKANAVKRIEQFYQKDTGNTDEECNPFELKIEQFSMIEADSWQEVFQFAFGKLLERGSVNQRYVGRTLQLFEEDYPFMMIAKDCFLPHAKPENDVFKPDYQLVLVKNKVKFAGERELKMMIALAPSKQNEHVEWLLKINDALLQEKNIRQIEEISTIEAFYDLLKSSFELINE</sequence>
<dbReference type="Gene3D" id="1.10.10.10">
    <property type="entry name" value="Winged helix-like DNA-binding domain superfamily/Winged helix DNA-binding domain"/>
    <property type="match status" value="1"/>
</dbReference>
<dbReference type="InterPro" id="IPR002178">
    <property type="entry name" value="PTS_EIIA_type-2_dom"/>
</dbReference>
<evidence type="ECO:0000256" key="9">
    <source>
        <dbReference type="ARBA" id="ARBA00037387"/>
    </source>
</evidence>
<keyword evidence="7" id="KW-0418">Kinase</keyword>